<gene>
    <name evidence="1" type="ORF">FWK35_00037852</name>
</gene>
<dbReference type="Proteomes" id="UP000478052">
    <property type="component" value="Unassembled WGS sequence"/>
</dbReference>
<dbReference type="OrthoDB" id="6594448at2759"/>
<evidence type="ECO:0000313" key="1">
    <source>
        <dbReference type="EMBL" id="KAF0752152.1"/>
    </source>
</evidence>
<proteinExistence type="predicted"/>
<accession>A0A6G0YAG8</accession>
<name>A0A6G0YAG8_APHCR</name>
<dbReference type="AlphaFoldDB" id="A0A6G0YAG8"/>
<organism evidence="1 2">
    <name type="scientific">Aphis craccivora</name>
    <name type="common">Cowpea aphid</name>
    <dbReference type="NCBI Taxonomy" id="307492"/>
    <lineage>
        <taxon>Eukaryota</taxon>
        <taxon>Metazoa</taxon>
        <taxon>Ecdysozoa</taxon>
        <taxon>Arthropoda</taxon>
        <taxon>Hexapoda</taxon>
        <taxon>Insecta</taxon>
        <taxon>Pterygota</taxon>
        <taxon>Neoptera</taxon>
        <taxon>Paraneoptera</taxon>
        <taxon>Hemiptera</taxon>
        <taxon>Sternorrhyncha</taxon>
        <taxon>Aphidomorpha</taxon>
        <taxon>Aphidoidea</taxon>
        <taxon>Aphididae</taxon>
        <taxon>Aphidini</taxon>
        <taxon>Aphis</taxon>
        <taxon>Aphis</taxon>
    </lineage>
</organism>
<keyword evidence="2" id="KW-1185">Reference proteome</keyword>
<evidence type="ECO:0000313" key="2">
    <source>
        <dbReference type="Proteomes" id="UP000478052"/>
    </source>
</evidence>
<protein>
    <submittedName>
        <fullName evidence="1">Uncharacterized protein</fullName>
    </submittedName>
</protein>
<comment type="caution">
    <text evidence="1">The sequence shown here is derived from an EMBL/GenBank/DDBJ whole genome shotgun (WGS) entry which is preliminary data.</text>
</comment>
<reference evidence="1 2" key="1">
    <citation type="submission" date="2019-08" db="EMBL/GenBank/DDBJ databases">
        <title>Whole genome of Aphis craccivora.</title>
        <authorList>
            <person name="Voronova N.V."/>
            <person name="Shulinski R.S."/>
            <person name="Bandarenka Y.V."/>
            <person name="Zhorov D.G."/>
            <person name="Warner D."/>
        </authorList>
    </citation>
    <scope>NUCLEOTIDE SEQUENCE [LARGE SCALE GENOMIC DNA]</scope>
    <source>
        <strain evidence="1">180601</strain>
        <tissue evidence="1">Whole Body</tissue>
    </source>
</reference>
<dbReference type="EMBL" id="VUJU01005144">
    <property type="protein sequence ID" value="KAF0752152.1"/>
    <property type="molecule type" value="Genomic_DNA"/>
</dbReference>
<sequence length="76" mass="8744">MFGCTKYGLLKYNYTLQEIATCEENLLEMNFIIITLADDRQLTLRETAGNSSVQRYQRGYCKTGCNINVLRGRKVV</sequence>